<evidence type="ECO:0000259" key="10">
    <source>
        <dbReference type="PROSITE" id="PS51755"/>
    </source>
</evidence>
<dbReference type="Pfam" id="PF00072">
    <property type="entry name" value="Response_reg"/>
    <property type="match status" value="1"/>
</dbReference>
<dbReference type="InterPro" id="IPR011006">
    <property type="entry name" value="CheY-like_superfamily"/>
</dbReference>
<comment type="caution">
    <text evidence="11">The sequence shown here is derived from an EMBL/GenBank/DDBJ whole genome shotgun (WGS) entry which is preliminary data.</text>
</comment>
<keyword evidence="4" id="KW-0805">Transcription regulation</keyword>
<evidence type="ECO:0000256" key="1">
    <source>
        <dbReference type="ARBA" id="ARBA00004496"/>
    </source>
</evidence>
<evidence type="ECO:0000256" key="6">
    <source>
        <dbReference type="ARBA" id="ARBA00023163"/>
    </source>
</evidence>
<dbReference type="GO" id="GO:0000156">
    <property type="term" value="F:phosphorelay response regulator activity"/>
    <property type="evidence" value="ECO:0007669"/>
    <property type="project" value="TreeGrafter"/>
</dbReference>
<dbReference type="PROSITE" id="PS51755">
    <property type="entry name" value="OMPR_PHOB"/>
    <property type="match status" value="1"/>
</dbReference>
<dbReference type="Gene3D" id="1.10.10.10">
    <property type="entry name" value="Winged helix-like DNA-binding domain superfamily/Winged helix DNA-binding domain"/>
    <property type="match status" value="1"/>
</dbReference>
<evidence type="ECO:0000256" key="5">
    <source>
        <dbReference type="ARBA" id="ARBA00023125"/>
    </source>
</evidence>
<reference evidence="11 12" key="1">
    <citation type="submission" date="2019-12" db="EMBL/GenBank/DDBJ databases">
        <title>Whole-genome analyses of novel actinobacteria.</title>
        <authorList>
            <person name="Sahin N."/>
            <person name="Saygin H."/>
        </authorList>
    </citation>
    <scope>NUCLEOTIDE SEQUENCE [LARGE SCALE GENOMIC DNA]</scope>
    <source>
        <strain evidence="11 12">KC615</strain>
    </source>
</reference>
<evidence type="ECO:0000259" key="9">
    <source>
        <dbReference type="PROSITE" id="PS50110"/>
    </source>
</evidence>
<dbReference type="AlphaFoldDB" id="A0A6I4VQL6"/>
<dbReference type="PANTHER" id="PTHR48111:SF2">
    <property type="entry name" value="RESPONSE REGULATOR SAER"/>
    <property type="match status" value="1"/>
</dbReference>
<dbReference type="GO" id="GO:0006355">
    <property type="term" value="P:regulation of DNA-templated transcription"/>
    <property type="evidence" value="ECO:0007669"/>
    <property type="project" value="InterPro"/>
</dbReference>
<comment type="subcellular location">
    <subcellularLocation>
        <location evidence="1">Cytoplasm</location>
    </subcellularLocation>
</comment>
<keyword evidence="6" id="KW-0804">Transcription</keyword>
<dbReference type="CDD" id="cd00383">
    <property type="entry name" value="trans_reg_C"/>
    <property type="match status" value="1"/>
</dbReference>
<dbReference type="Gene3D" id="6.10.250.690">
    <property type="match status" value="1"/>
</dbReference>
<evidence type="ECO:0000256" key="2">
    <source>
        <dbReference type="ARBA" id="ARBA00022553"/>
    </source>
</evidence>
<dbReference type="SMART" id="SM00862">
    <property type="entry name" value="Trans_reg_C"/>
    <property type="match status" value="1"/>
</dbReference>
<feature type="DNA-binding region" description="OmpR/PhoB-type" evidence="8">
    <location>
        <begin position="130"/>
        <end position="229"/>
    </location>
</feature>
<dbReference type="GO" id="GO:0005829">
    <property type="term" value="C:cytosol"/>
    <property type="evidence" value="ECO:0007669"/>
    <property type="project" value="TreeGrafter"/>
</dbReference>
<dbReference type="PANTHER" id="PTHR48111">
    <property type="entry name" value="REGULATOR OF RPOS"/>
    <property type="match status" value="1"/>
</dbReference>
<dbReference type="Proteomes" id="UP000430692">
    <property type="component" value="Unassembled WGS sequence"/>
</dbReference>
<keyword evidence="12" id="KW-1185">Reference proteome</keyword>
<evidence type="ECO:0000313" key="11">
    <source>
        <dbReference type="EMBL" id="MXQ53889.1"/>
    </source>
</evidence>
<dbReference type="SMART" id="SM00448">
    <property type="entry name" value="REC"/>
    <property type="match status" value="1"/>
</dbReference>
<dbReference type="Pfam" id="PF00486">
    <property type="entry name" value="Trans_reg_C"/>
    <property type="match status" value="1"/>
</dbReference>
<dbReference type="GO" id="GO:0032993">
    <property type="term" value="C:protein-DNA complex"/>
    <property type="evidence" value="ECO:0007669"/>
    <property type="project" value="TreeGrafter"/>
</dbReference>
<organism evidence="11 12">
    <name type="scientific">Shimazuella alba</name>
    <dbReference type="NCBI Taxonomy" id="2690964"/>
    <lineage>
        <taxon>Bacteria</taxon>
        <taxon>Bacillati</taxon>
        <taxon>Bacillota</taxon>
        <taxon>Bacilli</taxon>
        <taxon>Bacillales</taxon>
        <taxon>Thermoactinomycetaceae</taxon>
        <taxon>Shimazuella</taxon>
    </lineage>
</organism>
<keyword evidence="3" id="KW-0902">Two-component regulatory system</keyword>
<dbReference type="InterPro" id="IPR036388">
    <property type="entry name" value="WH-like_DNA-bd_sf"/>
</dbReference>
<accession>A0A6I4VQL6</accession>
<dbReference type="SUPFAM" id="SSF52172">
    <property type="entry name" value="CheY-like"/>
    <property type="match status" value="1"/>
</dbReference>
<evidence type="ECO:0000256" key="4">
    <source>
        <dbReference type="ARBA" id="ARBA00023015"/>
    </source>
</evidence>
<dbReference type="FunFam" id="1.10.10.10:FF:000018">
    <property type="entry name" value="DNA-binding response regulator ResD"/>
    <property type="match status" value="1"/>
</dbReference>
<evidence type="ECO:0000256" key="8">
    <source>
        <dbReference type="PROSITE-ProRule" id="PRU01091"/>
    </source>
</evidence>
<feature type="domain" description="OmpR/PhoB-type" evidence="10">
    <location>
        <begin position="130"/>
        <end position="229"/>
    </location>
</feature>
<dbReference type="FunFam" id="3.40.50.2300:FF:000001">
    <property type="entry name" value="DNA-binding response regulator PhoB"/>
    <property type="match status" value="1"/>
</dbReference>
<keyword evidence="5 8" id="KW-0238">DNA-binding</keyword>
<feature type="domain" description="Response regulatory" evidence="9">
    <location>
        <begin position="4"/>
        <end position="117"/>
    </location>
</feature>
<evidence type="ECO:0000313" key="12">
    <source>
        <dbReference type="Proteomes" id="UP000430692"/>
    </source>
</evidence>
<evidence type="ECO:0000256" key="3">
    <source>
        <dbReference type="ARBA" id="ARBA00023012"/>
    </source>
</evidence>
<name>A0A6I4VQL6_9BACL</name>
<gene>
    <name evidence="11" type="ORF">GSM42_09190</name>
</gene>
<dbReference type="CDD" id="cd17574">
    <property type="entry name" value="REC_OmpR"/>
    <property type="match status" value="1"/>
</dbReference>
<dbReference type="PROSITE" id="PS50110">
    <property type="entry name" value="RESPONSE_REGULATORY"/>
    <property type="match status" value="1"/>
</dbReference>
<dbReference type="Gene3D" id="3.40.50.2300">
    <property type="match status" value="1"/>
</dbReference>
<dbReference type="InterPro" id="IPR001789">
    <property type="entry name" value="Sig_transdc_resp-reg_receiver"/>
</dbReference>
<keyword evidence="2 7" id="KW-0597">Phosphoprotein</keyword>
<dbReference type="InterPro" id="IPR039420">
    <property type="entry name" value="WalR-like"/>
</dbReference>
<dbReference type="EMBL" id="WUUL01000005">
    <property type="protein sequence ID" value="MXQ53889.1"/>
    <property type="molecule type" value="Genomic_DNA"/>
</dbReference>
<feature type="modified residue" description="4-aspartylphosphate" evidence="7">
    <location>
        <position position="53"/>
    </location>
</feature>
<proteinExistence type="predicted"/>
<protein>
    <submittedName>
        <fullName evidence="11">Response regulator</fullName>
    </submittedName>
</protein>
<dbReference type="GO" id="GO:0000976">
    <property type="term" value="F:transcription cis-regulatory region binding"/>
    <property type="evidence" value="ECO:0007669"/>
    <property type="project" value="TreeGrafter"/>
</dbReference>
<sequence>MPTTILVVDDDRDIRNLLELYLRNEGYQVVHASNGAEALKTIEKQKIDLVLLDIMMPEMDGLEACIAIRTNHQMPIIMLTANANDIQVIQGLSMGADDYVTKPFQPLQVMARVKAQLRRYFQFTTPTSSKEKISLQYVSIDVRKREVKVEDKLVSLTPREYDILLLLAQHADIVMPTEQIYERIWKEEMLTSHNTVMVHIRKIREKIERDPKRPTIIQTVWGVGYKAAARID</sequence>
<evidence type="ECO:0000256" key="7">
    <source>
        <dbReference type="PROSITE-ProRule" id="PRU00169"/>
    </source>
</evidence>
<dbReference type="RefSeq" id="WP_160801248.1">
    <property type="nucleotide sequence ID" value="NZ_WUUL01000005.1"/>
</dbReference>
<dbReference type="InterPro" id="IPR001867">
    <property type="entry name" value="OmpR/PhoB-type_DNA-bd"/>
</dbReference>